<dbReference type="InterPro" id="IPR020537">
    <property type="entry name" value="ATP_synth_F0_csu_DDCD_BS"/>
</dbReference>
<evidence type="ECO:0000256" key="13">
    <source>
        <dbReference type="SAM" id="Phobius"/>
    </source>
</evidence>
<keyword evidence="6" id="KW-0375">Hydrogen ion transport</keyword>
<keyword evidence="5 13" id="KW-0812">Transmembrane</keyword>
<dbReference type="PANTHER" id="PTHR10031:SF0">
    <property type="entry name" value="ATPASE PROTEIN 9"/>
    <property type="match status" value="1"/>
</dbReference>
<evidence type="ECO:0000256" key="5">
    <source>
        <dbReference type="ARBA" id="ARBA00022692"/>
    </source>
</evidence>
<dbReference type="GO" id="GO:0015078">
    <property type="term" value="F:proton transmembrane transporter activity"/>
    <property type="evidence" value="ECO:0007669"/>
    <property type="project" value="InterPro"/>
</dbReference>
<dbReference type="InterPro" id="IPR005953">
    <property type="entry name" value="ATP_synth_csu_bac/chlpt"/>
</dbReference>
<comment type="function">
    <text evidence="12">F(1)F(0) ATP synthase produces ATP from ADP in the presence of a proton or sodium gradient. F-type ATPases consist of two structural domains, F(1) containing the extramembraneous catalytic core and F(0) containing the membrane proton channel, linked together by a central stalk and a peripheral stalk. During catalysis, ATP synthesis in the catalytic domain of F(1) is coupled via a rotary mechanism of the central stalk subunits to proton translocation.</text>
</comment>
<dbReference type="InterPro" id="IPR002379">
    <property type="entry name" value="ATPase_proteolipid_c-like_dom"/>
</dbReference>
<dbReference type="PRINTS" id="PR00124">
    <property type="entry name" value="ATPASEC"/>
</dbReference>
<evidence type="ECO:0000256" key="8">
    <source>
        <dbReference type="ARBA" id="ARBA00023065"/>
    </source>
</evidence>
<dbReference type="GO" id="GO:0045259">
    <property type="term" value="C:proton-transporting ATP synthase complex"/>
    <property type="evidence" value="ECO:0007669"/>
    <property type="project" value="UniProtKB-KW"/>
</dbReference>
<evidence type="ECO:0000256" key="6">
    <source>
        <dbReference type="ARBA" id="ARBA00022781"/>
    </source>
</evidence>
<evidence type="ECO:0000313" key="15">
    <source>
        <dbReference type="EMBL" id="KGA15996.1"/>
    </source>
</evidence>
<dbReference type="InterPro" id="IPR035921">
    <property type="entry name" value="F/V-ATP_Csub_sf"/>
</dbReference>
<reference evidence="15" key="1">
    <citation type="submission" date="2014-05" db="EMBL/GenBank/DDBJ databases">
        <title>Key roles for freshwater Actinobacteria revealed by deep metagenomic sequencing.</title>
        <authorList>
            <person name="Ghai R."/>
            <person name="Mizuno C.M."/>
            <person name="Picazo A."/>
            <person name="Camacho A."/>
            <person name="Rodriguez-Valera F."/>
        </authorList>
    </citation>
    <scope>NUCLEOTIDE SEQUENCE</scope>
</reference>
<feature type="domain" description="V-ATPase proteolipid subunit C-like" evidence="14">
    <location>
        <begin position="11"/>
        <end position="68"/>
    </location>
</feature>
<keyword evidence="9" id="KW-0446">Lipid-binding</keyword>
<keyword evidence="3" id="KW-0813">Transport</keyword>
<accession>A0A094QN76</accession>
<gene>
    <name evidence="15" type="ORF">GM50_15785</name>
</gene>
<evidence type="ECO:0000259" key="14">
    <source>
        <dbReference type="Pfam" id="PF00137"/>
    </source>
</evidence>
<dbReference type="AlphaFoldDB" id="A0A094QN76"/>
<proteinExistence type="inferred from homology"/>
<evidence type="ECO:0000256" key="2">
    <source>
        <dbReference type="ARBA" id="ARBA00006704"/>
    </source>
</evidence>
<dbReference type="GO" id="GO:0015986">
    <property type="term" value="P:proton motive force-driven ATP synthesis"/>
    <property type="evidence" value="ECO:0007669"/>
    <property type="project" value="InterPro"/>
</dbReference>
<dbReference type="HAMAP" id="MF_01396">
    <property type="entry name" value="ATP_synth_c_bact"/>
    <property type="match status" value="1"/>
</dbReference>
<dbReference type="Pfam" id="PF00137">
    <property type="entry name" value="ATP-synt_C"/>
    <property type="match status" value="1"/>
</dbReference>
<dbReference type="GO" id="GO:0008289">
    <property type="term" value="F:lipid binding"/>
    <property type="evidence" value="ECO:0007669"/>
    <property type="project" value="UniProtKB-KW"/>
</dbReference>
<keyword evidence="4" id="KW-0138">CF(0)</keyword>
<keyword evidence="11" id="KW-0066">ATP synthesis</keyword>
<evidence type="ECO:0000256" key="9">
    <source>
        <dbReference type="ARBA" id="ARBA00023121"/>
    </source>
</evidence>
<feature type="transmembrane region" description="Helical" evidence="13">
    <location>
        <begin position="6"/>
        <end position="30"/>
    </location>
</feature>
<dbReference type="CDD" id="cd18121">
    <property type="entry name" value="ATP-synt_Fo_c"/>
    <property type="match status" value="1"/>
</dbReference>
<evidence type="ECO:0000256" key="11">
    <source>
        <dbReference type="ARBA" id="ARBA00023310"/>
    </source>
</evidence>
<comment type="similarity">
    <text evidence="2">Belongs to the ATPase C chain family.</text>
</comment>
<dbReference type="EMBL" id="JNSK01000078">
    <property type="protein sequence ID" value="KGA15996.1"/>
    <property type="molecule type" value="Genomic_DNA"/>
</dbReference>
<evidence type="ECO:0000256" key="1">
    <source>
        <dbReference type="ARBA" id="ARBA00004141"/>
    </source>
</evidence>
<evidence type="ECO:0000256" key="10">
    <source>
        <dbReference type="ARBA" id="ARBA00023136"/>
    </source>
</evidence>
<evidence type="ECO:0000256" key="12">
    <source>
        <dbReference type="ARBA" id="ARBA00025198"/>
    </source>
</evidence>
<keyword evidence="7 13" id="KW-1133">Transmembrane helix</keyword>
<evidence type="ECO:0000256" key="3">
    <source>
        <dbReference type="ARBA" id="ARBA00022448"/>
    </source>
</evidence>
<comment type="subcellular location">
    <subcellularLocation>
        <location evidence="1">Membrane</location>
        <topology evidence="1">Multi-pass membrane protein</topology>
    </subcellularLocation>
</comment>
<dbReference type="NCBIfam" id="TIGR01260">
    <property type="entry name" value="ATP_synt_c"/>
    <property type="match status" value="1"/>
</dbReference>
<dbReference type="GO" id="GO:0033177">
    <property type="term" value="C:proton-transporting two-sector ATPase complex, proton-transporting domain"/>
    <property type="evidence" value="ECO:0007669"/>
    <property type="project" value="InterPro"/>
</dbReference>
<evidence type="ECO:0000256" key="7">
    <source>
        <dbReference type="ARBA" id="ARBA00022989"/>
    </source>
</evidence>
<keyword evidence="8" id="KW-0406">Ion transport</keyword>
<dbReference type="InterPro" id="IPR000454">
    <property type="entry name" value="ATP_synth_F0_csu"/>
</dbReference>
<feature type="transmembrane region" description="Helical" evidence="13">
    <location>
        <begin position="42"/>
        <end position="67"/>
    </location>
</feature>
<comment type="caution">
    <text evidence="15">The sequence shown here is derived from an EMBL/GenBank/DDBJ whole genome shotgun (WGS) entry which is preliminary data.</text>
</comment>
<sequence>MMEGTLNLVGFGLSAIGPAIATGMIFAAYINGVARQPEARSVLQPIAFLGFALAEALALFGLVLAFVL</sequence>
<evidence type="ECO:0000256" key="4">
    <source>
        <dbReference type="ARBA" id="ARBA00022547"/>
    </source>
</evidence>
<dbReference type="PANTHER" id="PTHR10031">
    <property type="entry name" value="ATP SYNTHASE LIPID-BINDING PROTEIN, MITOCHONDRIAL"/>
    <property type="match status" value="1"/>
</dbReference>
<protein>
    <submittedName>
        <fullName evidence="15">ATP synthase subunit C</fullName>
    </submittedName>
</protein>
<name>A0A094QN76_9ZZZZ</name>
<dbReference type="PROSITE" id="PS00605">
    <property type="entry name" value="ATPASE_C"/>
    <property type="match status" value="1"/>
</dbReference>
<dbReference type="InterPro" id="IPR038662">
    <property type="entry name" value="ATP_synth_F0_csu_sf"/>
</dbReference>
<dbReference type="Gene3D" id="1.20.20.10">
    <property type="entry name" value="F1F0 ATP synthase subunit C"/>
    <property type="match status" value="1"/>
</dbReference>
<organism evidence="15">
    <name type="scientific">freshwater metagenome</name>
    <dbReference type="NCBI Taxonomy" id="449393"/>
    <lineage>
        <taxon>unclassified sequences</taxon>
        <taxon>metagenomes</taxon>
        <taxon>ecological metagenomes</taxon>
    </lineage>
</organism>
<dbReference type="SUPFAM" id="SSF81333">
    <property type="entry name" value="F1F0 ATP synthase subunit C"/>
    <property type="match status" value="1"/>
</dbReference>
<keyword evidence="10 13" id="KW-0472">Membrane</keyword>